<organism evidence="2 3">
    <name type="scientific">Bacillus cereus</name>
    <dbReference type="NCBI Taxonomy" id="1396"/>
    <lineage>
        <taxon>Bacteria</taxon>
        <taxon>Bacillati</taxon>
        <taxon>Bacillota</taxon>
        <taxon>Bacilli</taxon>
        <taxon>Bacillales</taxon>
        <taxon>Bacillaceae</taxon>
        <taxon>Bacillus</taxon>
        <taxon>Bacillus cereus group</taxon>
    </lineage>
</organism>
<comment type="caution">
    <text evidence="2">The sequence shown here is derived from an EMBL/GenBank/DDBJ whole genome shotgun (WGS) entry which is preliminary data.</text>
</comment>
<protein>
    <submittedName>
        <fullName evidence="2">Methyltransferase</fullName>
    </submittedName>
</protein>
<feature type="chain" id="PRO_5040989535" evidence="1">
    <location>
        <begin position="33"/>
        <end position="191"/>
    </location>
</feature>
<name>A0A9X7GUR0_BACCE</name>
<dbReference type="AlphaFoldDB" id="A0A9X7GUR0"/>
<dbReference type="Proteomes" id="UP000224203">
    <property type="component" value="Unassembled WGS sequence"/>
</dbReference>
<evidence type="ECO:0000313" key="2">
    <source>
        <dbReference type="EMBL" id="PGS77369.1"/>
    </source>
</evidence>
<evidence type="ECO:0000313" key="3">
    <source>
        <dbReference type="Proteomes" id="UP000224203"/>
    </source>
</evidence>
<keyword evidence="2" id="KW-0808">Transferase</keyword>
<sequence>MNKKQIKKTIVVSAAAVSMGLTGLAESSSALAMEKNPIQPKEVQVSIQQSAQANLETAVNAALHGPEVKKIKIFDHEFNVKPIEVVNLGEGKQYVTGQISHHLSFRPDDQLYYNFTVQDGKVTGTPQYHIDRGGFTPFAAPLLSIIAAYNGIPVNPNDLNAIGQQIGKVIDGSWEHAAQSIATVVSLSFNK</sequence>
<accession>A0A9X7GUR0</accession>
<evidence type="ECO:0000256" key="1">
    <source>
        <dbReference type="SAM" id="SignalP"/>
    </source>
</evidence>
<proteinExistence type="predicted"/>
<dbReference type="EMBL" id="NULI01000114">
    <property type="protein sequence ID" value="PGS77369.1"/>
    <property type="molecule type" value="Genomic_DNA"/>
</dbReference>
<feature type="signal peptide" evidence="1">
    <location>
        <begin position="1"/>
        <end position="32"/>
    </location>
</feature>
<dbReference type="GO" id="GO:0032259">
    <property type="term" value="P:methylation"/>
    <property type="evidence" value="ECO:0007669"/>
    <property type="project" value="UniProtKB-KW"/>
</dbReference>
<keyword evidence="1" id="KW-0732">Signal</keyword>
<reference evidence="2 3" key="1">
    <citation type="submission" date="2017-09" db="EMBL/GenBank/DDBJ databases">
        <title>Large-scale bioinformatics analysis of Bacillus genomes uncovers conserved roles of natural products in bacterial physiology.</title>
        <authorList>
            <consortium name="Agbiome Team Llc"/>
            <person name="Bleich R.M."/>
            <person name="Grubbs K.J."/>
            <person name="Santa Maria K.C."/>
            <person name="Allen S.E."/>
            <person name="Farag S."/>
            <person name="Shank E.A."/>
            <person name="Bowers A."/>
        </authorList>
    </citation>
    <scope>NUCLEOTIDE SEQUENCE [LARGE SCALE GENOMIC DNA]</scope>
    <source>
        <strain evidence="2 3">AFS041711</strain>
    </source>
</reference>
<keyword evidence="2" id="KW-0489">Methyltransferase</keyword>
<dbReference type="GO" id="GO:0008168">
    <property type="term" value="F:methyltransferase activity"/>
    <property type="evidence" value="ECO:0007669"/>
    <property type="project" value="UniProtKB-KW"/>
</dbReference>
<gene>
    <name evidence="2" type="ORF">COC69_20390</name>
</gene>